<proteinExistence type="predicted"/>
<dbReference type="AlphaFoldDB" id="A0A0K2VNK3"/>
<dbReference type="InterPro" id="IPR018062">
    <property type="entry name" value="HTH_AraC-typ_CS"/>
</dbReference>
<dbReference type="SUPFAM" id="SSF51215">
    <property type="entry name" value="Regulatory protein AraC"/>
    <property type="match status" value="1"/>
</dbReference>
<keyword evidence="2 6" id="KW-0238">DNA-binding</keyword>
<dbReference type="PANTHER" id="PTHR46796">
    <property type="entry name" value="HTH-TYPE TRANSCRIPTIONAL ACTIVATOR RHAS-RELATED"/>
    <property type="match status" value="1"/>
</dbReference>
<dbReference type="EMBL" id="CCND01000002">
    <property type="protein sequence ID" value="CDX49751.1"/>
    <property type="molecule type" value="Genomic_DNA"/>
</dbReference>
<dbReference type="PROSITE" id="PS00041">
    <property type="entry name" value="HTH_ARAC_FAMILY_1"/>
    <property type="match status" value="1"/>
</dbReference>
<sequence length="275" mass="30501">MPASSYALYRSPPAAMGGLSVKGVGRHHVSRAIVRRKLPDFAVVLVEEGRGWLETRAAGRQAIVAPSLFWLFPDTAHSYGPDDPGWSERWALFGGALTRDFTRMRLIIEQAPVVALSDLGGMRLLFDRLHAELAPDTPLGQAEAAATMHRLVVQAASQAGRQSDGSEFHPDIRAAVEDLRDHAFEPIDFTAVALRFGMSPATLRRRFALHTGLSPKSFQLRIRLDRAKQLLAAADSPVEAVAQAVGFVDAFYFSRLFRSRENCSPSEFRRRHRRT</sequence>
<dbReference type="Pfam" id="PF02311">
    <property type="entry name" value="AraC_binding"/>
    <property type="match status" value="1"/>
</dbReference>
<gene>
    <name evidence="6" type="ORF">MPL1032_100197</name>
</gene>
<dbReference type="InterPro" id="IPR009057">
    <property type="entry name" value="Homeodomain-like_sf"/>
</dbReference>
<evidence type="ECO:0000256" key="4">
    <source>
        <dbReference type="ARBA" id="ARBA00023163"/>
    </source>
</evidence>
<dbReference type="InterPro" id="IPR050204">
    <property type="entry name" value="AraC_XylS_family_regulators"/>
</dbReference>
<reference evidence="7" key="1">
    <citation type="submission" date="2014-08" db="EMBL/GenBank/DDBJ databases">
        <authorList>
            <person name="Edwards T."/>
        </authorList>
    </citation>
    <scope>NUCLEOTIDE SEQUENCE [LARGE SCALE GENOMIC DNA]</scope>
</reference>
<dbReference type="GO" id="GO:0003700">
    <property type="term" value="F:DNA-binding transcription factor activity"/>
    <property type="evidence" value="ECO:0007669"/>
    <property type="project" value="InterPro"/>
</dbReference>
<evidence type="ECO:0000256" key="3">
    <source>
        <dbReference type="ARBA" id="ARBA00023159"/>
    </source>
</evidence>
<dbReference type="InterPro" id="IPR003313">
    <property type="entry name" value="AraC-bd"/>
</dbReference>
<evidence type="ECO:0000313" key="7">
    <source>
        <dbReference type="Proteomes" id="UP000182888"/>
    </source>
</evidence>
<dbReference type="SMART" id="SM00342">
    <property type="entry name" value="HTH_ARAC"/>
    <property type="match status" value="1"/>
</dbReference>
<evidence type="ECO:0000259" key="5">
    <source>
        <dbReference type="PROSITE" id="PS01124"/>
    </source>
</evidence>
<keyword evidence="3" id="KW-0010">Activator</keyword>
<feature type="domain" description="HTH araC/xylS-type" evidence="5">
    <location>
        <begin position="173"/>
        <end position="271"/>
    </location>
</feature>
<protein>
    <submittedName>
        <fullName evidence="6">DNA-binding domain-containing protein, AraC-type</fullName>
    </submittedName>
</protein>
<evidence type="ECO:0000256" key="2">
    <source>
        <dbReference type="ARBA" id="ARBA00023125"/>
    </source>
</evidence>
<organism evidence="6 7">
    <name type="scientific">Mesorhizobium plurifarium</name>
    <dbReference type="NCBI Taxonomy" id="69974"/>
    <lineage>
        <taxon>Bacteria</taxon>
        <taxon>Pseudomonadati</taxon>
        <taxon>Pseudomonadota</taxon>
        <taxon>Alphaproteobacteria</taxon>
        <taxon>Hyphomicrobiales</taxon>
        <taxon>Phyllobacteriaceae</taxon>
        <taxon>Mesorhizobium</taxon>
    </lineage>
</organism>
<evidence type="ECO:0000313" key="6">
    <source>
        <dbReference type="EMBL" id="CDX49751.1"/>
    </source>
</evidence>
<dbReference type="GO" id="GO:0043565">
    <property type="term" value="F:sequence-specific DNA binding"/>
    <property type="evidence" value="ECO:0007669"/>
    <property type="project" value="InterPro"/>
</dbReference>
<evidence type="ECO:0000256" key="1">
    <source>
        <dbReference type="ARBA" id="ARBA00023015"/>
    </source>
</evidence>
<dbReference type="PROSITE" id="PS01124">
    <property type="entry name" value="HTH_ARAC_FAMILY_2"/>
    <property type="match status" value="1"/>
</dbReference>
<dbReference type="InterPro" id="IPR037923">
    <property type="entry name" value="HTH-like"/>
</dbReference>
<keyword evidence="1" id="KW-0805">Transcription regulation</keyword>
<dbReference type="Proteomes" id="UP000182888">
    <property type="component" value="Unassembled WGS sequence"/>
</dbReference>
<dbReference type="Gene3D" id="1.10.10.60">
    <property type="entry name" value="Homeodomain-like"/>
    <property type="match status" value="2"/>
</dbReference>
<keyword evidence="4" id="KW-0804">Transcription</keyword>
<accession>A0A0K2VNK3</accession>
<name>A0A0K2VNK3_MESPL</name>
<dbReference type="SUPFAM" id="SSF46689">
    <property type="entry name" value="Homeodomain-like"/>
    <property type="match status" value="2"/>
</dbReference>
<dbReference type="Pfam" id="PF12833">
    <property type="entry name" value="HTH_18"/>
    <property type="match status" value="1"/>
</dbReference>
<dbReference type="InterPro" id="IPR018060">
    <property type="entry name" value="HTH_AraC"/>
</dbReference>